<gene>
    <name evidence="1" type="ORF">PCOR1329_LOCUS40842</name>
</gene>
<sequence>MCAWLNEVFTWAKARSSVLWGFDLNDSSGLCRQRGAGLAPVQSPALGRFGVGEQRFAGDWVLEIFERCSLKGVSMSFSVGNTYFGHGSSSPIDYVVVCEWQARYVVRCLGLKRSNLRLKLIRKQRLQDHVPTMMRVPCDFDISWSRLEVRPVPWLPRDVS</sequence>
<accession>A0ABN9TPZ4</accession>
<keyword evidence="2" id="KW-1185">Reference proteome</keyword>
<reference evidence="1" key="1">
    <citation type="submission" date="2023-10" db="EMBL/GenBank/DDBJ databases">
        <authorList>
            <person name="Chen Y."/>
            <person name="Shah S."/>
            <person name="Dougan E. K."/>
            <person name="Thang M."/>
            <person name="Chan C."/>
        </authorList>
    </citation>
    <scope>NUCLEOTIDE SEQUENCE [LARGE SCALE GENOMIC DNA]</scope>
</reference>
<protein>
    <submittedName>
        <fullName evidence="1">Uncharacterized protein</fullName>
    </submittedName>
</protein>
<dbReference type="EMBL" id="CAUYUJ010014923">
    <property type="protein sequence ID" value="CAK0847711.1"/>
    <property type="molecule type" value="Genomic_DNA"/>
</dbReference>
<name>A0ABN9TPZ4_9DINO</name>
<evidence type="ECO:0000313" key="2">
    <source>
        <dbReference type="Proteomes" id="UP001189429"/>
    </source>
</evidence>
<organism evidence="1 2">
    <name type="scientific">Prorocentrum cordatum</name>
    <dbReference type="NCBI Taxonomy" id="2364126"/>
    <lineage>
        <taxon>Eukaryota</taxon>
        <taxon>Sar</taxon>
        <taxon>Alveolata</taxon>
        <taxon>Dinophyceae</taxon>
        <taxon>Prorocentrales</taxon>
        <taxon>Prorocentraceae</taxon>
        <taxon>Prorocentrum</taxon>
    </lineage>
</organism>
<evidence type="ECO:0000313" key="1">
    <source>
        <dbReference type="EMBL" id="CAK0847711.1"/>
    </source>
</evidence>
<proteinExistence type="predicted"/>
<comment type="caution">
    <text evidence="1">The sequence shown here is derived from an EMBL/GenBank/DDBJ whole genome shotgun (WGS) entry which is preliminary data.</text>
</comment>
<dbReference type="Proteomes" id="UP001189429">
    <property type="component" value="Unassembled WGS sequence"/>
</dbReference>